<comment type="similarity">
    <text evidence="1">Belongs to the RelE toxin family.</text>
</comment>
<accession>A0A0C4YR90</accession>
<dbReference type="Proteomes" id="UP000031843">
    <property type="component" value="Chromosome secondary"/>
</dbReference>
<dbReference type="EMBL" id="CP010537">
    <property type="protein sequence ID" value="AJG23091.1"/>
    <property type="molecule type" value="Genomic_DNA"/>
</dbReference>
<dbReference type="InterPro" id="IPR035093">
    <property type="entry name" value="RelE/ParE_toxin_dom_sf"/>
</dbReference>
<name>A0A0C4YR90_9BURK</name>
<proteinExistence type="inferred from homology"/>
<organism evidence="3 4">
    <name type="scientific">Cupriavidus basilensis</name>
    <dbReference type="NCBI Taxonomy" id="68895"/>
    <lineage>
        <taxon>Bacteria</taxon>
        <taxon>Pseudomonadati</taxon>
        <taxon>Pseudomonadota</taxon>
        <taxon>Betaproteobacteria</taxon>
        <taxon>Burkholderiales</taxon>
        <taxon>Burkholderiaceae</taxon>
        <taxon>Cupriavidus</taxon>
    </lineage>
</organism>
<reference evidence="3 4" key="1">
    <citation type="journal article" date="2015" name="Genome Announc.">
        <title>Complete Genome Sequence of Cupriavidus basilensis 4G11, Isolated from the Oak Ridge Field Research Center Site.</title>
        <authorList>
            <person name="Ray J."/>
            <person name="Waters R.J."/>
            <person name="Skerker J.M."/>
            <person name="Kuehl J.V."/>
            <person name="Price M.N."/>
            <person name="Huang J."/>
            <person name="Chakraborty R."/>
            <person name="Arkin A.P."/>
            <person name="Deutschbauer A."/>
        </authorList>
    </citation>
    <scope>NUCLEOTIDE SEQUENCE [LARGE SCALE GENOMIC DNA]</scope>
    <source>
        <strain evidence="3">4G11</strain>
    </source>
</reference>
<dbReference type="PANTHER" id="PTHR35601:SF1">
    <property type="entry name" value="TOXIN RELE"/>
    <property type="match status" value="1"/>
</dbReference>
<dbReference type="SUPFAM" id="SSF143011">
    <property type="entry name" value="RelE-like"/>
    <property type="match status" value="1"/>
</dbReference>
<protein>
    <submittedName>
        <fullName evidence="3">RelE/StbE replicon stabilization toxin</fullName>
    </submittedName>
</protein>
<dbReference type="AlphaFoldDB" id="A0A0C4YR90"/>
<evidence type="ECO:0000256" key="1">
    <source>
        <dbReference type="ARBA" id="ARBA00006226"/>
    </source>
</evidence>
<evidence type="ECO:0000313" key="3">
    <source>
        <dbReference type="EMBL" id="AJG23091.1"/>
    </source>
</evidence>
<dbReference type="OrthoDB" id="9801234at2"/>
<dbReference type="InterPro" id="IPR007712">
    <property type="entry name" value="RelE/ParE_toxin"/>
</dbReference>
<dbReference type="NCBIfam" id="TIGR02385">
    <property type="entry name" value="RelE_StbE"/>
    <property type="match status" value="1"/>
</dbReference>
<sequence>MSYELAFHEDALKEWKRLDASIKDQFRKQLEKRLAEPRVQSAKLSGKDMKDVYKIKLRDAGYRLVYEVNDRTVTVLVLAVGRRDKSEAYRRAGVRR</sequence>
<evidence type="ECO:0000256" key="2">
    <source>
        <dbReference type="ARBA" id="ARBA00022649"/>
    </source>
</evidence>
<evidence type="ECO:0000313" key="4">
    <source>
        <dbReference type="Proteomes" id="UP000031843"/>
    </source>
</evidence>
<dbReference type="PANTHER" id="PTHR35601">
    <property type="entry name" value="TOXIN RELE"/>
    <property type="match status" value="1"/>
</dbReference>
<dbReference type="RefSeq" id="WP_043354772.1">
    <property type="nucleotide sequence ID" value="NZ_CP010537.1"/>
</dbReference>
<keyword evidence="4" id="KW-1185">Reference proteome</keyword>
<dbReference type="Gene3D" id="3.30.2310.20">
    <property type="entry name" value="RelE-like"/>
    <property type="match status" value="1"/>
</dbReference>
<keyword evidence="2" id="KW-1277">Toxin-antitoxin system</keyword>
<gene>
    <name evidence="3" type="ORF">RR42_s1503</name>
</gene>
<dbReference type="STRING" id="68895.RR42_s1503"/>
<dbReference type="Pfam" id="PF05016">
    <property type="entry name" value="ParE_toxin"/>
    <property type="match status" value="1"/>
</dbReference>
<dbReference type="KEGG" id="cbw:RR42_s1503"/>